<protein>
    <recommendedName>
        <fullName evidence="4">DUF4436 domain-containing protein</fullName>
    </recommendedName>
</protein>
<feature type="transmembrane region" description="Helical" evidence="1">
    <location>
        <begin position="281"/>
        <end position="304"/>
    </location>
</feature>
<feature type="transmembrane region" description="Helical" evidence="1">
    <location>
        <begin position="218"/>
        <end position="243"/>
    </location>
</feature>
<evidence type="ECO:0008006" key="4">
    <source>
        <dbReference type="Google" id="ProtNLM"/>
    </source>
</evidence>
<keyword evidence="1" id="KW-0472">Membrane</keyword>
<sequence length="318" mass="34730">MAMNPKQKLIALATLVFLFISIIVGGLTAISVSSKKSADGRMNYYVDSNANLTLASIDDNTPITFAQIEAAMFSLDVLKNEAKLMLNFELFGALNARNNNGSKPLQDTYSQSPYNINLTIGTQFFSFPANRPLISQPVTLIIGGEVNKYPFDTLYIGYVMYGSYALPGQVSQPLKINLIQDGLPTGYQVSYSAILDDDTDTEITAIGCITRTATIRTISVFFALLMWGLAFSCAIYTASVYVFEKKAEPPILGFHIALLFAMPAVRNAMPLAPPVGCLIDQMVLVWVMMILACCVLALFMKLIFQTADGGFKKLVTVV</sequence>
<evidence type="ECO:0000313" key="3">
    <source>
        <dbReference type="Proteomes" id="UP000193642"/>
    </source>
</evidence>
<dbReference type="OrthoDB" id="5594013at2759"/>
<dbReference type="EMBL" id="MCGO01000088">
    <property type="protein sequence ID" value="ORY29437.1"/>
    <property type="molecule type" value="Genomic_DNA"/>
</dbReference>
<proteinExistence type="predicted"/>
<organism evidence="2 3">
    <name type="scientific">Rhizoclosmatium globosum</name>
    <dbReference type="NCBI Taxonomy" id="329046"/>
    <lineage>
        <taxon>Eukaryota</taxon>
        <taxon>Fungi</taxon>
        <taxon>Fungi incertae sedis</taxon>
        <taxon>Chytridiomycota</taxon>
        <taxon>Chytridiomycota incertae sedis</taxon>
        <taxon>Chytridiomycetes</taxon>
        <taxon>Chytridiales</taxon>
        <taxon>Chytriomycetaceae</taxon>
        <taxon>Rhizoclosmatium</taxon>
    </lineage>
</organism>
<dbReference type="STRING" id="329046.A0A1Y2B4M8"/>
<evidence type="ECO:0000256" key="1">
    <source>
        <dbReference type="SAM" id="Phobius"/>
    </source>
</evidence>
<dbReference type="AlphaFoldDB" id="A0A1Y2B4M8"/>
<keyword evidence="1" id="KW-1133">Transmembrane helix</keyword>
<feature type="transmembrane region" description="Helical" evidence="1">
    <location>
        <begin position="250"/>
        <end position="269"/>
    </location>
</feature>
<dbReference type="InterPro" id="IPR027948">
    <property type="entry name" value="DUF4436"/>
</dbReference>
<evidence type="ECO:0000313" key="2">
    <source>
        <dbReference type="EMBL" id="ORY29437.1"/>
    </source>
</evidence>
<comment type="caution">
    <text evidence="2">The sequence shown here is derived from an EMBL/GenBank/DDBJ whole genome shotgun (WGS) entry which is preliminary data.</text>
</comment>
<accession>A0A1Y2B4M8</accession>
<dbReference type="Proteomes" id="UP000193642">
    <property type="component" value="Unassembled WGS sequence"/>
</dbReference>
<gene>
    <name evidence="2" type="ORF">BCR33DRAFT_772504</name>
</gene>
<keyword evidence="3" id="KW-1185">Reference proteome</keyword>
<keyword evidence="1" id="KW-0812">Transmembrane</keyword>
<dbReference type="Pfam" id="PF14494">
    <property type="entry name" value="DUF4436"/>
    <property type="match status" value="1"/>
</dbReference>
<name>A0A1Y2B4M8_9FUNG</name>
<reference evidence="2 3" key="1">
    <citation type="submission" date="2016-07" db="EMBL/GenBank/DDBJ databases">
        <title>Pervasive Adenine N6-methylation of Active Genes in Fungi.</title>
        <authorList>
            <consortium name="DOE Joint Genome Institute"/>
            <person name="Mondo S.J."/>
            <person name="Dannebaum R.O."/>
            <person name="Kuo R.C."/>
            <person name="Labutti K."/>
            <person name="Haridas S."/>
            <person name="Kuo A."/>
            <person name="Salamov A."/>
            <person name="Ahrendt S.R."/>
            <person name="Lipzen A."/>
            <person name="Sullivan W."/>
            <person name="Andreopoulos W.B."/>
            <person name="Clum A."/>
            <person name="Lindquist E."/>
            <person name="Daum C."/>
            <person name="Ramamoorthy G.K."/>
            <person name="Gryganskyi A."/>
            <person name="Culley D."/>
            <person name="Magnuson J.K."/>
            <person name="James T.Y."/>
            <person name="O'Malley M.A."/>
            <person name="Stajich J.E."/>
            <person name="Spatafora J.W."/>
            <person name="Visel A."/>
            <person name="Grigoriev I.V."/>
        </authorList>
    </citation>
    <scope>NUCLEOTIDE SEQUENCE [LARGE SCALE GENOMIC DNA]</scope>
    <source>
        <strain evidence="2 3">JEL800</strain>
    </source>
</reference>